<dbReference type="GeneID" id="30523237"/>
<evidence type="ECO:0000313" key="2">
    <source>
        <dbReference type="Proteomes" id="UP000201465"/>
    </source>
</evidence>
<keyword evidence="2" id="KW-1185">Reference proteome</keyword>
<gene>
    <name evidence="1" type="ORF">BQ3484_277</name>
</gene>
<proteinExistence type="predicted"/>
<reference evidence="1 2" key="1">
    <citation type="submission" date="2016-11" db="EMBL/GenBank/DDBJ databases">
        <authorList>
            <consortium name="Urmite Genomes"/>
        </authorList>
    </citation>
    <scope>NUCLEOTIDE SEQUENCE [LARGE SCALE GENOMIC DNA]</scope>
    <source>
        <strain evidence="1 2">A11</strain>
    </source>
</reference>
<dbReference type="EMBL" id="LT671577">
    <property type="protein sequence ID" value="SHO33345.1"/>
    <property type="molecule type" value="Genomic_DNA"/>
</dbReference>
<dbReference type="RefSeq" id="YP_009329217.1">
    <property type="nucleotide sequence ID" value="NC_032108.1"/>
</dbReference>
<sequence length="318" mass="37547">MQVGDILRMSLIHTDLFDDSMWRMLCKEVLQTNWEHYSYLPFSTRKRFVEIAARKSLLFPPWYSPECKVLFAILNQRRDLIQEFCEKKPKSVKAVCDGLSHEGNIYFNRPMVNFAYSLLGHTVSDRDKAIADFNPHDETFRLNHHEDYARMCSLRGVDNIYMTWAKSVEIKDPKAHFVDAILKGSGKASWFVIYSMTREKEILERMIEEVAEADMLSQTKRIVLRNLYRGNYIDLARKFVTKFSVDLSHSEILYCLADYYLNTGDEKGLYQTLLFFEREHLLRRGRYQSRIFIIELEEIASLLKRNGLVYECHTENSQ</sequence>
<dbReference type="KEGG" id="vg:30523237"/>
<accession>A0A1M7XUI3</accession>
<dbReference type="Proteomes" id="UP000201465">
    <property type="component" value="Segment"/>
</dbReference>
<organism evidence="1 2">
    <name type="scientific">Cedratvirus A11</name>
    <dbReference type="NCBI Taxonomy" id="1903266"/>
    <lineage>
        <taxon>Viruses</taxon>
        <taxon>Pithoviruses</taxon>
        <taxon>Orthocedratvirinae</taxon>
        <taxon>Alphacedratvirus</taxon>
        <taxon>Alphacedratvirus aljazairmassiliense</taxon>
    </lineage>
</organism>
<name>A0A1M7XUI3_9VIRU</name>
<evidence type="ECO:0000313" key="1">
    <source>
        <dbReference type="EMBL" id="SHO33345.1"/>
    </source>
</evidence>
<protein>
    <submittedName>
        <fullName evidence="1">Uncharacterized protein</fullName>
    </submittedName>
</protein>